<gene>
    <name evidence="1" type="ORF">COO91_05516</name>
</gene>
<dbReference type="Proteomes" id="UP000232003">
    <property type="component" value="Chromosome"/>
</dbReference>
<sequence>MVSKQFSFRLPDEAVAVLEALQIEGETLNQTAQRRMIECLGLSTDTSKKLSTPVDIKSLVKQEVEASLAEVRSQLEELRGKLKAR</sequence>
<organism evidence="1 2">
    <name type="scientific">Nostoc flagelliforme CCNUN1</name>
    <dbReference type="NCBI Taxonomy" id="2038116"/>
    <lineage>
        <taxon>Bacteria</taxon>
        <taxon>Bacillati</taxon>
        <taxon>Cyanobacteriota</taxon>
        <taxon>Cyanophyceae</taxon>
        <taxon>Nostocales</taxon>
        <taxon>Nostocaceae</taxon>
        <taxon>Nostoc</taxon>
    </lineage>
</organism>
<evidence type="ECO:0000313" key="1">
    <source>
        <dbReference type="EMBL" id="AUB39522.1"/>
    </source>
</evidence>
<reference evidence="1 2" key="1">
    <citation type="submission" date="2017-11" db="EMBL/GenBank/DDBJ databases">
        <title>Complete genome of a free-living desiccation-tolerant cyanobacterium and its photosynthetic adaptation to extreme terrestrial habitat.</title>
        <authorList>
            <person name="Shang J."/>
        </authorList>
    </citation>
    <scope>NUCLEOTIDE SEQUENCE [LARGE SCALE GENOMIC DNA]</scope>
    <source>
        <strain evidence="1 2">CCNUN1</strain>
    </source>
</reference>
<accession>A0A2K8SVR3</accession>
<dbReference type="AlphaFoldDB" id="A0A2K8SVR3"/>
<dbReference type="RefSeq" id="WP_100900506.1">
    <property type="nucleotide sequence ID" value="NZ_CAWNNC010000001.1"/>
</dbReference>
<protein>
    <submittedName>
        <fullName evidence="1">Uncharacterized protein</fullName>
    </submittedName>
</protein>
<proteinExistence type="predicted"/>
<name>A0A2K8SVR3_9NOSO</name>
<dbReference type="KEGG" id="nfl:COO91_05516"/>
<dbReference type="EMBL" id="CP024785">
    <property type="protein sequence ID" value="AUB39522.1"/>
    <property type="molecule type" value="Genomic_DNA"/>
</dbReference>
<evidence type="ECO:0000313" key="2">
    <source>
        <dbReference type="Proteomes" id="UP000232003"/>
    </source>
</evidence>
<keyword evidence="2" id="KW-1185">Reference proteome</keyword>
<dbReference type="OrthoDB" id="488144at2"/>